<accession>A0A0R1KL92</accession>
<keyword evidence="1" id="KW-0812">Transmembrane</keyword>
<protein>
    <recommendedName>
        <fullName evidence="5">TPM domain-containing protein</fullName>
    </recommendedName>
</protein>
<proteinExistence type="predicted"/>
<reference evidence="3 4" key="1">
    <citation type="journal article" date="2015" name="Genome Announc.">
        <title>Expanding the biotechnology potential of lactobacilli through comparative genomics of 213 strains and associated genera.</title>
        <authorList>
            <person name="Sun Z."/>
            <person name="Harris H.M."/>
            <person name="McCann A."/>
            <person name="Guo C."/>
            <person name="Argimon S."/>
            <person name="Zhang W."/>
            <person name="Yang X."/>
            <person name="Jeffery I.B."/>
            <person name="Cooney J.C."/>
            <person name="Kagawa T.F."/>
            <person name="Liu W."/>
            <person name="Song Y."/>
            <person name="Salvetti E."/>
            <person name="Wrobel A."/>
            <person name="Rasinkangas P."/>
            <person name="Parkhill J."/>
            <person name="Rea M.C."/>
            <person name="O'Sullivan O."/>
            <person name="Ritari J."/>
            <person name="Douillard F.P."/>
            <person name="Paul Ross R."/>
            <person name="Yang R."/>
            <person name="Briner A.E."/>
            <person name="Felis G.E."/>
            <person name="de Vos W.M."/>
            <person name="Barrangou R."/>
            <person name="Klaenhammer T.R."/>
            <person name="Caufield P.W."/>
            <person name="Cui Y."/>
            <person name="Zhang H."/>
            <person name="O'Toole P.W."/>
        </authorList>
    </citation>
    <scope>NUCLEOTIDE SEQUENCE [LARGE SCALE GENOMIC DNA]</scope>
    <source>
        <strain evidence="3 4">DSM 19674</strain>
    </source>
</reference>
<dbReference type="AlphaFoldDB" id="A0A0R1KL92"/>
<dbReference type="RefSeq" id="WP_056955120.1">
    <property type="nucleotide sequence ID" value="NZ_AZDY01000042.1"/>
</dbReference>
<evidence type="ECO:0000256" key="1">
    <source>
        <dbReference type="SAM" id="Phobius"/>
    </source>
</evidence>
<dbReference type="PATRIC" id="fig|1423788.3.peg.724"/>
<evidence type="ECO:0000313" key="3">
    <source>
        <dbReference type="EMBL" id="KRK81657.1"/>
    </source>
</evidence>
<keyword evidence="2" id="KW-0732">Signal</keyword>
<comment type="caution">
    <text evidence="3">The sequence shown here is derived from an EMBL/GenBank/DDBJ whole genome shotgun (WGS) entry which is preliminary data.</text>
</comment>
<feature type="chain" id="PRO_5006406720" description="TPM domain-containing protein" evidence="2">
    <location>
        <begin position="27"/>
        <end position="270"/>
    </location>
</feature>
<dbReference type="Proteomes" id="UP000051515">
    <property type="component" value="Unassembled WGS sequence"/>
</dbReference>
<evidence type="ECO:0008006" key="5">
    <source>
        <dbReference type="Google" id="ProtNLM"/>
    </source>
</evidence>
<keyword evidence="4" id="KW-1185">Reference proteome</keyword>
<name>A0A0R1KL92_9LACO</name>
<feature type="transmembrane region" description="Helical" evidence="1">
    <location>
        <begin position="205"/>
        <end position="228"/>
    </location>
</feature>
<sequence length="270" mass="30884">MKYLRAFLCALGMILAISITSSNAHADVEDGPNTGDYVYQYKAIITKDQYAKLNQINRQINIGVHPQRLNLIIVKNTDELGDNINIEGPDEFNFMSKNRALDLNDTSEVDNPDISKNWAKNSSYLILNLQTNLLYFYPTYRSGGYISDIKYWQYRMGLNGRIKYVSPQGKIDAALVVAQRMVPRMQKIATSTSKKRLYSTSFNDLVGLGNTLSMVAFVLQFVVFFIYIKFRKKGDYHGPSESIDSPYDQGFDEGYFMGRSENQDDHYDED</sequence>
<dbReference type="OrthoDB" id="2329001at2"/>
<dbReference type="EMBL" id="AZDY01000042">
    <property type="protein sequence ID" value="KRK81657.1"/>
    <property type="molecule type" value="Genomic_DNA"/>
</dbReference>
<organism evidence="3 4">
    <name type="scientific">Companilactobacillus bobalius DSM 19674</name>
    <dbReference type="NCBI Taxonomy" id="1423788"/>
    <lineage>
        <taxon>Bacteria</taxon>
        <taxon>Bacillati</taxon>
        <taxon>Bacillota</taxon>
        <taxon>Bacilli</taxon>
        <taxon>Lactobacillales</taxon>
        <taxon>Lactobacillaceae</taxon>
        <taxon>Companilactobacillus</taxon>
        <taxon>Companilactobacillus bobalius</taxon>
    </lineage>
</organism>
<gene>
    <name evidence="3" type="ORF">FC78_GL000710</name>
</gene>
<keyword evidence="1" id="KW-0472">Membrane</keyword>
<evidence type="ECO:0000256" key="2">
    <source>
        <dbReference type="SAM" id="SignalP"/>
    </source>
</evidence>
<keyword evidence="1" id="KW-1133">Transmembrane helix</keyword>
<feature type="signal peptide" evidence="2">
    <location>
        <begin position="1"/>
        <end position="26"/>
    </location>
</feature>
<evidence type="ECO:0000313" key="4">
    <source>
        <dbReference type="Proteomes" id="UP000051515"/>
    </source>
</evidence>